<dbReference type="Gene3D" id="3.40.50.1820">
    <property type="entry name" value="alpha/beta hydrolase"/>
    <property type="match status" value="1"/>
</dbReference>
<dbReference type="SUPFAM" id="SSF53474">
    <property type="entry name" value="alpha/beta-Hydrolases"/>
    <property type="match status" value="1"/>
</dbReference>
<organism evidence="3 4">
    <name type="scientific">Diploptera punctata</name>
    <name type="common">Pacific beetle cockroach</name>
    <dbReference type="NCBI Taxonomy" id="6984"/>
    <lineage>
        <taxon>Eukaryota</taxon>
        <taxon>Metazoa</taxon>
        <taxon>Ecdysozoa</taxon>
        <taxon>Arthropoda</taxon>
        <taxon>Hexapoda</taxon>
        <taxon>Insecta</taxon>
        <taxon>Pterygota</taxon>
        <taxon>Neoptera</taxon>
        <taxon>Polyneoptera</taxon>
        <taxon>Dictyoptera</taxon>
        <taxon>Blattodea</taxon>
        <taxon>Blaberoidea</taxon>
        <taxon>Blaberidae</taxon>
        <taxon>Diplopterinae</taxon>
        <taxon>Diploptera</taxon>
    </lineage>
</organism>
<dbReference type="InterPro" id="IPR050309">
    <property type="entry name" value="Type-B_Carboxylest/Lipase"/>
</dbReference>
<dbReference type="AlphaFoldDB" id="A0AAD7ZCV2"/>
<dbReference type="Pfam" id="PF00135">
    <property type="entry name" value="COesterase"/>
    <property type="match status" value="1"/>
</dbReference>
<evidence type="ECO:0000256" key="1">
    <source>
        <dbReference type="ARBA" id="ARBA00023180"/>
    </source>
</evidence>
<keyword evidence="4" id="KW-1185">Reference proteome</keyword>
<feature type="domain" description="Carboxylesterase type B" evidence="2">
    <location>
        <begin position="1"/>
        <end position="124"/>
    </location>
</feature>
<dbReference type="InterPro" id="IPR002018">
    <property type="entry name" value="CarbesteraseB"/>
</dbReference>
<proteinExistence type="predicted"/>
<dbReference type="InterPro" id="IPR029058">
    <property type="entry name" value="AB_hydrolase_fold"/>
</dbReference>
<reference evidence="3" key="1">
    <citation type="journal article" date="2023" name="IScience">
        <title>Live-bearing cockroach genome reveals convergent evolutionary mechanisms linked to viviparity in insects and beyond.</title>
        <authorList>
            <person name="Fouks B."/>
            <person name="Harrison M.C."/>
            <person name="Mikhailova A.A."/>
            <person name="Marchal E."/>
            <person name="English S."/>
            <person name="Carruthers M."/>
            <person name="Jennings E.C."/>
            <person name="Chiamaka E.L."/>
            <person name="Frigard R.A."/>
            <person name="Pippel M."/>
            <person name="Attardo G.M."/>
            <person name="Benoit J.B."/>
            <person name="Bornberg-Bauer E."/>
            <person name="Tobe S.S."/>
        </authorList>
    </citation>
    <scope>NUCLEOTIDE SEQUENCE</scope>
    <source>
        <strain evidence="3">Stay&amp;Tobe</strain>
    </source>
</reference>
<gene>
    <name evidence="3" type="ORF">L9F63_025292</name>
</gene>
<sequence>LFHRAISQSGSALNPNMRPISDPGCLVKQLGWQFKCQSNNDVELVNCLKALNASEFLNITSISFAPVIETVITNVEGFLTQHPVDIINSGDFNKVPWLIGNVNNEGASSAIELIQNISSVNTWNNYTDDNFGVTQCSEIA</sequence>
<reference evidence="3" key="2">
    <citation type="submission" date="2023-05" db="EMBL/GenBank/DDBJ databases">
        <authorList>
            <person name="Fouks B."/>
        </authorList>
    </citation>
    <scope>NUCLEOTIDE SEQUENCE</scope>
    <source>
        <strain evidence="3">Stay&amp;Tobe</strain>
        <tissue evidence="3">Testes</tissue>
    </source>
</reference>
<evidence type="ECO:0000259" key="2">
    <source>
        <dbReference type="Pfam" id="PF00135"/>
    </source>
</evidence>
<keyword evidence="1" id="KW-0325">Glycoprotein</keyword>
<comment type="caution">
    <text evidence="3">The sequence shown here is derived from an EMBL/GenBank/DDBJ whole genome shotgun (WGS) entry which is preliminary data.</text>
</comment>
<dbReference type="EMBL" id="JASPKZ010009314">
    <property type="protein sequence ID" value="KAJ9577847.1"/>
    <property type="molecule type" value="Genomic_DNA"/>
</dbReference>
<evidence type="ECO:0000313" key="3">
    <source>
        <dbReference type="EMBL" id="KAJ9577847.1"/>
    </source>
</evidence>
<dbReference type="Proteomes" id="UP001233999">
    <property type="component" value="Unassembled WGS sequence"/>
</dbReference>
<name>A0AAD7ZCV2_DIPPU</name>
<protein>
    <recommendedName>
        <fullName evidence="2">Carboxylesterase type B domain-containing protein</fullName>
    </recommendedName>
</protein>
<evidence type="ECO:0000313" key="4">
    <source>
        <dbReference type="Proteomes" id="UP001233999"/>
    </source>
</evidence>
<accession>A0AAD7ZCV2</accession>
<dbReference type="PANTHER" id="PTHR11559">
    <property type="entry name" value="CARBOXYLESTERASE"/>
    <property type="match status" value="1"/>
</dbReference>
<feature type="non-terminal residue" evidence="3">
    <location>
        <position position="140"/>
    </location>
</feature>